<keyword evidence="11" id="KW-1185">Reference proteome</keyword>
<keyword evidence="6 7" id="KW-0961">Cell wall biogenesis/degradation</keyword>
<dbReference type="PROSITE" id="PS52029">
    <property type="entry name" value="LD_TPASE"/>
    <property type="match status" value="1"/>
</dbReference>
<evidence type="ECO:0000256" key="2">
    <source>
        <dbReference type="ARBA" id="ARBA00005992"/>
    </source>
</evidence>
<keyword evidence="8" id="KW-0732">Signal</keyword>
<feature type="chain" id="PRO_5020307743" evidence="8">
    <location>
        <begin position="21"/>
        <end position="171"/>
    </location>
</feature>
<organism evidence="10 11">
    <name type="scientific">Halospina denitrificans</name>
    <dbReference type="NCBI Taxonomy" id="332522"/>
    <lineage>
        <taxon>Bacteria</taxon>
        <taxon>Pseudomonadati</taxon>
        <taxon>Pseudomonadota</taxon>
        <taxon>Gammaproteobacteria</taxon>
        <taxon>Halospina</taxon>
    </lineage>
</organism>
<comment type="similarity">
    <text evidence="2">Belongs to the YkuD family.</text>
</comment>
<keyword evidence="4 7" id="KW-0133">Cell shape</keyword>
<dbReference type="Proteomes" id="UP000295830">
    <property type="component" value="Unassembled WGS sequence"/>
</dbReference>
<name>A0A4V3ERB5_9GAMM</name>
<evidence type="ECO:0000256" key="4">
    <source>
        <dbReference type="ARBA" id="ARBA00022960"/>
    </source>
</evidence>
<evidence type="ECO:0000256" key="8">
    <source>
        <dbReference type="SAM" id="SignalP"/>
    </source>
</evidence>
<evidence type="ECO:0000256" key="3">
    <source>
        <dbReference type="ARBA" id="ARBA00022679"/>
    </source>
</evidence>
<dbReference type="InterPro" id="IPR038063">
    <property type="entry name" value="Transpep_catalytic_dom"/>
</dbReference>
<evidence type="ECO:0000256" key="1">
    <source>
        <dbReference type="ARBA" id="ARBA00004752"/>
    </source>
</evidence>
<feature type="signal peptide" evidence="8">
    <location>
        <begin position="1"/>
        <end position="20"/>
    </location>
</feature>
<evidence type="ECO:0000313" key="11">
    <source>
        <dbReference type="Proteomes" id="UP000295830"/>
    </source>
</evidence>
<evidence type="ECO:0000313" key="10">
    <source>
        <dbReference type="EMBL" id="TDT44128.1"/>
    </source>
</evidence>
<reference evidence="10 11" key="1">
    <citation type="submission" date="2019-03" db="EMBL/GenBank/DDBJ databases">
        <title>Genomic Encyclopedia of Type Strains, Phase IV (KMG-IV): sequencing the most valuable type-strain genomes for metagenomic binning, comparative biology and taxonomic classification.</title>
        <authorList>
            <person name="Goeker M."/>
        </authorList>
    </citation>
    <scope>NUCLEOTIDE SEQUENCE [LARGE SCALE GENOMIC DNA]</scope>
    <source>
        <strain evidence="10 11">DSM 15505</strain>
    </source>
</reference>
<accession>A0A4V3ERB5</accession>
<evidence type="ECO:0000256" key="5">
    <source>
        <dbReference type="ARBA" id="ARBA00022984"/>
    </source>
</evidence>
<dbReference type="SUPFAM" id="SSF141523">
    <property type="entry name" value="L,D-transpeptidase catalytic domain-like"/>
    <property type="match status" value="1"/>
</dbReference>
<dbReference type="GO" id="GO:0009252">
    <property type="term" value="P:peptidoglycan biosynthetic process"/>
    <property type="evidence" value="ECO:0007669"/>
    <property type="project" value="UniProtKB-UniPathway"/>
</dbReference>
<dbReference type="GO" id="GO:0008360">
    <property type="term" value="P:regulation of cell shape"/>
    <property type="evidence" value="ECO:0007669"/>
    <property type="project" value="UniProtKB-UniRule"/>
</dbReference>
<gene>
    <name evidence="10" type="ORF">DES49_0227</name>
</gene>
<feature type="active site" description="Proton donor/acceptor" evidence="7">
    <location>
        <position position="124"/>
    </location>
</feature>
<keyword evidence="3" id="KW-0808">Transferase</keyword>
<proteinExistence type="inferred from homology"/>
<dbReference type="CDD" id="cd16913">
    <property type="entry name" value="YkuD_like"/>
    <property type="match status" value="1"/>
</dbReference>
<evidence type="ECO:0000256" key="6">
    <source>
        <dbReference type="ARBA" id="ARBA00023316"/>
    </source>
</evidence>
<dbReference type="UniPathway" id="UPA00219"/>
<dbReference type="AlphaFoldDB" id="A0A4V3ERB5"/>
<evidence type="ECO:0000256" key="7">
    <source>
        <dbReference type="PROSITE-ProRule" id="PRU01373"/>
    </source>
</evidence>
<dbReference type="EMBL" id="SOAX01000001">
    <property type="protein sequence ID" value="TDT44128.1"/>
    <property type="molecule type" value="Genomic_DNA"/>
</dbReference>
<dbReference type="InterPro" id="IPR005490">
    <property type="entry name" value="LD_TPept_cat_dom"/>
</dbReference>
<dbReference type="GO" id="GO:0071555">
    <property type="term" value="P:cell wall organization"/>
    <property type="evidence" value="ECO:0007669"/>
    <property type="project" value="UniProtKB-UniRule"/>
</dbReference>
<feature type="domain" description="L,D-TPase catalytic" evidence="9">
    <location>
        <begin position="34"/>
        <end position="170"/>
    </location>
</feature>
<comment type="pathway">
    <text evidence="1 7">Cell wall biogenesis; peptidoglycan biosynthesis.</text>
</comment>
<dbReference type="PANTHER" id="PTHR36699:SF1">
    <property type="entry name" value="L,D-TRANSPEPTIDASE YAFK-RELATED"/>
    <property type="match status" value="1"/>
</dbReference>
<feature type="active site" description="Nucleophile" evidence="7">
    <location>
        <position position="146"/>
    </location>
</feature>
<dbReference type="OrthoDB" id="9809748at2"/>
<comment type="caution">
    <text evidence="10">The sequence shown here is derived from an EMBL/GenBank/DDBJ whole genome shotgun (WGS) entry which is preliminary data.</text>
</comment>
<dbReference type="RefSeq" id="WP_133734548.1">
    <property type="nucleotide sequence ID" value="NZ_SOAX01000001.1"/>
</dbReference>
<sequence length="171" mass="19371">MFRRCLLILITALAIQPVAADVQPVKLESVDSVDKVLVLKSERELHLIRNGERVRSYRVSLGQEPEGHKLSAGDNRTPEGRYILDWRNPGSDFYKSIHISYPNEEDRRQAESWGLEPGGNIMIHGLPNEADKWSFAFPGLDWTDGCISVTNEAMDEIWTRVTTGTPIEIRP</sequence>
<dbReference type="GO" id="GO:0004180">
    <property type="term" value="F:carboxypeptidase activity"/>
    <property type="evidence" value="ECO:0007669"/>
    <property type="project" value="UniProtKB-ARBA"/>
</dbReference>
<dbReference type="Gene3D" id="2.40.440.10">
    <property type="entry name" value="L,D-transpeptidase catalytic domain-like"/>
    <property type="match status" value="1"/>
</dbReference>
<dbReference type="Pfam" id="PF03734">
    <property type="entry name" value="YkuD"/>
    <property type="match status" value="1"/>
</dbReference>
<dbReference type="PANTHER" id="PTHR36699">
    <property type="entry name" value="LD-TRANSPEPTIDASE"/>
    <property type="match status" value="1"/>
</dbReference>
<evidence type="ECO:0000259" key="9">
    <source>
        <dbReference type="PROSITE" id="PS52029"/>
    </source>
</evidence>
<protein>
    <submittedName>
        <fullName evidence="10">L,D-transpeptidase-like protein</fullName>
    </submittedName>
</protein>
<keyword evidence="5 7" id="KW-0573">Peptidoglycan synthesis</keyword>
<dbReference type="GO" id="GO:0016740">
    <property type="term" value="F:transferase activity"/>
    <property type="evidence" value="ECO:0007669"/>
    <property type="project" value="UniProtKB-KW"/>
</dbReference>